<evidence type="ECO:0000256" key="1">
    <source>
        <dbReference type="SAM" id="Phobius"/>
    </source>
</evidence>
<organism evidence="2 3">
    <name type="scientific">Panagrolaimus davidi</name>
    <dbReference type="NCBI Taxonomy" id="227884"/>
    <lineage>
        <taxon>Eukaryota</taxon>
        <taxon>Metazoa</taxon>
        <taxon>Ecdysozoa</taxon>
        <taxon>Nematoda</taxon>
        <taxon>Chromadorea</taxon>
        <taxon>Rhabditida</taxon>
        <taxon>Tylenchina</taxon>
        <taxon>Panagrolaimomorpha</taxon>
        <taxon>Panagrolaimoidea</taxon>
        <taxon>Panagrolaimidae</taxon>
        <taxon>Panagrolaimus</taxon>
    </lineage>
</organism>
<evidence type="ECO:0000313" key="2">
    <source>
        <dbReference type="Proteomes" id="UP000887578"/>
    </source>
</evidence>
<keyword evidence="1" id="KW-0472">Membrane</keyword>
<keyword evidence="1" id="KW-1133">Transmembrane helix</keyword>
<proteinExistence type="predicted"/>
<feature type="transmembrane region" description="Helical" evidence="1">
    <location>
        <begin position="83"/>
        <end position="109"/>
    </location>
</feature>
<feature type="transmembrane region" description="Helical" evidence="1">
    <location>
        <begin position="12"/>
        <end position="32"/>
    </location>
</feature>
<evidence type="ECO:0000313" key="3">
    <source>
        <dbReference type="WBParaSite" id="PDA_v2.g4781.t1"/>
    </source>
</evidence>
<feature type="transmembrane region" description="Helical" evidence="1">
    <location>
        <begin position="53"/>
        <end position="77"/>
    </location>
</feature>
<keyword evidence="1" id="KW-0812">Transmembrane</keyword>
<dbReference type="Proteomes" id="UP000887578">
    <property type="component" value="Unplaced"/>
</dbReference>
<keyword evidence="2" id="KW-1185">Reference proteome</keyword>
<dbReference type="WBParaSite" id="PDA_v2.g4781.t1">
    <property type="protein sequence ID" value="PDA_v2.g4781.t1"/>
    <property type="gene ID" value="PDA_v2.g4781"/>
</dbReference>
<sequence length="140" mass="15609">MADPKFNSFHYQMAFSLYGLMTLIAAVLNVLAICKIISRKQNSAVFNANEKNLLFVSLVTFGTQIIRIIYVIATNLFGSNKEILGFLIIVSPYAIDIFGCSGSITIMLLSKTTREAYATFYKLKRKKFTSISMIGTLTNP</sequence>
<protein>
    <submittedName>
        <fullName evidence="3">Serpentine receptor class gamma</fullName>
    </submittedName>
</protein>
<dbReference type="AlphaFoldDB" id="A0A914R0A5"/>
<name>A0A914R0A5_9BILA</name>
<reference evidence="3" key="1">
    <citation type="submission" date="2022-11" db="UniProtKB">
        <authorList>
            <consortium name="WormBaseParasite"/>
        </authorList>
    </citation>
    <scope>IDENTIFICATION</scope>
</reference>
<accession>A0A914R0A5</accession>